<organism evidence="3 4">
    <name type="scientific">Pleurotus ostreatus (strain PC15)</name>
    <name type="common">Oyster mushroom</name>
    <dbReference type="NCBI Taxonomy" id="1137138"/>
    <lineage>
        <taxon>Eukaryota</taxon>
        <taxon>Fungi</taxon>
        <taxon>Dikarya</taxon>
        <taxon>Basidiomycota</taxon>
        <taxon>Agaricomycotina</taxon>
        <taxon>Agaricomycetes</taxon>
        <taxon>Agaricomycetidae</taxon>
        <taxon>Agaricales</taxon>
        <taxon>Pleurotineae</taxon>
        <taxon>Pleurotaceae</taxon>
        <taxon>Pleurotus</taxon>
    </lineage>
</organism>
<reference evidence="4" key="1">
    <citation type="journal article" date="2014" name="Proc. Natl. Acad. Sci. U.S.A.">
        <title>Extensive sampling of basidiomycete genomes demonstrates inadequacy of the white-rot/brown-rot paradigm for wood decay fungi.</title>
        <authorList>
            <person name="Riley R."/>
            <person name="Salamov A.A."/>
            <person name="Brown D.W."/>
            <person name="Nagy L.G."/>
            <person name="Floudas D."/>
            <person name="Held B.W."/>
            <person name="Levasseur A."/>
            <person name="Lombard V."/>
            <person name="Morin E."/>
            <person name="Otillar R."/>
            <person name="Lindquist E.A."/>
            <person name="Sun H."/>
            <person name="LaButti K.M."/>
            <person name="Schmutz J."/>
            <person name="Jabbour D."/>
            <person name="Luo H."/>
            <person name="Baker S.E."/>
            <person name="Pisabarro A.G."/>
            <person name="Walton J.D."/>
            <person name="Blanchette R.A."/>
            <person name="Henrissat B."/>
            <person name="Martin F."/>
            <person name="Cullen D."/>
            <person name="Hibbett D.S."/>
            <person name="Grigoriev I.V."/>
        </authorList>
    </citation>
    <scope>NUCLEOTIDE SEQUENCE [LARGE SCALE GENOMIC DNA]</scope>
    <source>
        <strain evidence="4">PC15</strain>
    </source>
</reference>
<protein>
    <recommendedName>
        <fullName evidence="5">C2H2-type domain-containing protein</fullName>
    </recommendedName>
</protein>
<dbReference type="InParanoid" id="A0A067NLA4"/>
<evidence type="ECO:0000313" key="4">
    <source>
        <dbReference type="Proteomes" id="UP000027073"/>
    </source>
</evidence>
<feature type="signal peptide" evidence="2">
    <location>
        <begin position="1"/>
        <end position="18"/>
    </location>
</feature>
<evidence type="ECO:0008006" key="5">
    <source>
        <dbReference type="Google" id="ProtNLM"/>
    </source>
</evidence>
<keyword evidence="2" id="KW-0732">Signal</keyword>
<feature type="chain" id="PRO_5001645835" description="C2H2-type domain-containing protein" evidence="2">
    <location>
        <begin position="19"/>
        <end position="252"/>
    </location>
</feature>
<gene>
    <name evidence="3" type="ORF">PLEOSDRAFT_156580</name>
</gene>
<dbReference type="VEuPathDB" id="FungiDB:PLEOSDRAFT_156580"/>
<proteinExistence type="predicted"/>
<evidence type="ECO:0000313" key="3">
    <source>
        <dbReference type="EMBL" id="KDQ28843.1"/>
    </source>
</evidence>
<feature type="region of interest" description="Disordered" evidence="1">
    <location>
        <begin position="80"/>
        <end position="116"/>
    </location>
</feature>
<feature type="compositionally biased region" description="Pro residues" evidence="1">
    <location>
        <begin position="82"/>
        <end position="95"/>
    </location>
</feature>
<dbReference type="Proteomes" id="UP000027073">
    <property type="component" value="Unassembled WGS sequence"/>
</dbReference>
<evidence type="ECO:0000256" key="1">
    <source>
        <dbReference type="SAM" id="MobiDB-lite"/>
    </source>
</evidence>
<dbReference type="AlphaFoldDB" id="A0A067NLA4"/>
<evidence type="ECO:0000256" key="2">
    <source>
        <dbReference type="SAM" id="SignalP"/>
    </source>
</evidence>
<dbReference type="HOGENOM" id="CLU_1103167_0_0_1"/>
<accession>A0A067NLA4</accession>
<name>A0A067NLA4_PLEO1</name>
<dbReference type="EMBL" id="KL198007">
    <property type="protein sequence ID" value="KDQ28843.1"/>
    <property type="molecule type" value="Genomic_DNA"/>
</dbReference>
<feature type="compositionally biased region" description="Basic residues" evidence="1">
    <location>
        <begin position="103"/>
        <end position="113"/>
    </location>
</feature>
<sequence length="252" mass="28142">MHVPPSIIALVILSMVYCNVCHVTGPWTTGRSLSRHQVQCRRKKQELTVARAAAEAAVQLNNPPTDILYNFIEVDPIQEEPQAPPPLPLPPPSPEPQLSTAGRRVRPRKLPRRYRQDDLLELPPAAVPEPITPSPNSHGLYKIYPSRPSQDPDGEIILEDLCDSPFHLCVEVMCTLVVQMYNKVALHKRPVPTHWGPPIDTANTHWDDPGHHGMTGVDRIAKSAQALFSNLYILYKRTTPTVNATFPRSAPH</sequence>